<name>A0A918YVN8_9GAMM</name>
<keyword evidence="2" id="KW-1185">Reference proteome</keyword>
<proteinExistence type="predicted"/>
<reference evidence="1" key="2">
    <citation type="submission" date="2020-09" db="EMBL/GenBank/DDBJ databases">
        <authorList>
            <person name="Sun Q."/>
            <person name="Kim S."/>
        </authorList>
    </citation>
    <scope>NUCLEOTIDE SEQUENCE</scope>
    <source>
        <strain evidence="1">KCTC 32020</strain>
    </source>
</reference>
<accession>A0A918YVN8</accession>
<dbReference type="EMBL" id="BNCF01000001">
    <property type="protein sequence ID" value="GHE25576.1"/>
    <property type="molecule type" value="Genomic_DNA"/>
</dbReference>
<comment type="caution">
    <text evidence="1">The sequence shown here is derived from an EMBL/GenBank/DDBJ whole genome shotgun (WGS) entry which is preliminary data.</text>
</comment>
<protein>
    <submittedName>
        <fullName evidence="1">Uncharacterized protein</fullName>
    </submittedName>
</protein>
<sequence length="79" mass="8031">MLGALVLLGRGAYQPEAGAVDPPGFFSGLLHGVLIVLSLIGSMFSDDRICAVPNTGGWYDFGYAPRASAFLGGGGASAR</sequence>
<gene>
    <name evidence="1" type="ORF">GCM10007167_02750</name>
</gene>
<dbReference type="AlphaFoldDB" id="A0A918YVN8"/>
<evidence type="ECO:0000313" key="2">
    <source>
        <dbReference type="Proteomes" id="UP000636453"/>
    </source>
</evidence>
<dbReference type="RefSeq" id="WP_146474285.1">
    <property type="nucleotide sequence ID" value="NZ_BNCF01000001.1"/>
</dbReference>
<reference evidence="1" key="1">
    <citation type="journal article" date="2014" name="Int. J. Syst. Evol. Microbiol.">
        <title>Complete genome sequence of Corynebacterium casei LMG S-19264T (=DSM 44701T), isolated from a smear-ripened cheese.</title>
        <authorList>
            <consortium name="US DOE Joint Genome Institute (JGI-PGF)"/>
            <person name="Walter F."/>
            <person name="Albersmeier A."/>
            <person name="Kalinowski J."/>
            <person name="Ruckert C."/>
        </authorList>
    </citation>
    <scope>NUCLEOTIDE SEQUENCE</scope>
    <source>
        <strain evidence="1">KCTC 32020</strain>
    </source>
</reference>
<evidence type="ECO:0000313" key="1">
    <source>
        <dbReference type="EMBL" id="GHE25576.1"/>
    </source>
</evidence>
<dbReference type="OrthoDB" id="165386at2"/>
<organism evidence="1 2">
    <name type="scientific">Vulcaniibacterium thermophilum</name>
    <dbReference type="NCBI Taxonomy" id="1169913"/>
    <lineage>
        <taxon>Bacteria</taxon>
        <taxon>Pseudomonadati</taxon>
        <taxon>Pseudomonadota</taxon>
        <taxon>Gammaproteobacteria</taxon>
        <taxon>Lysobacterales</taxon>
        <taxon>Lysobacteraceae</taxon>
        <taxon>Vulcaniibacterium</taxon>
    </lineage>
</organism>
<dbReference type="Proteomes" id="UP000636453">
    <property type="component" value="Unassembled WGS sequence"/>
</dbReference>